<evidence type="ECO:0000256" key="3">
    <source>
        <dbReference type="ARBA" id="ARBA00022630"/>
    </source>
</evidence>
<evidence type="ECO:0000256" key="5">
    <source>
        <dbReference type="RuleBase" id="RU362125"/>
    </source>
</evidence>
<dbReference type="InterPro" id="IPR037069">
    <property type="entry name" value="AcylCoA_DH/ox_N_sf"/>
</dbReference>
<evidence type="ECO:0000259" key="8">
    <source>
        <dbReference type="Pfam" id="PF02771"/>
    </source>
</evidence>
<feature type="domain" description="Acyl-CoA oxidase/dehydrogenase middle" evidence="7">
    <location>
        <begin position="117"/>
        <end position="208"/>
    </location>
</feature>
<dbReference type="EMBL" id="WBOF01000001">
    <property type="protein sequence ID" value="MQS14916.1"/>
    <property type="molecule type" value="Genomic_DNA"/>
</dbReference>
<evidence type="ECO:0000256" key="4">
    <source>
        <dbReference type="ARBA" id="ARBA00022827"/>
    </source>
</evidence>
<reference evidence="9 10" key="1">
    <citation type="submission" date="2019-09" db="EMBL/GenBank/DDBJ databases">
        <title>Genome Sequences of Streptomyces kaniharaensis ATCC 21070.</title>
        <authorList>
            <person name="Zhu W."/>
            <person name="De Crecy-Lagard V."/>
            <person name="Richards N.G."/>
        </authorList>
    </citation>
    <scope>NUCLEOTIDE SEQUENCE [LARGE SCALE GENOMIC DNA]</scope>
    <source>
        <strain evidence="9 10">SF-557</strain>
    </source>
</reference>
<dbReference type="SUPFAM" id="SSF56645">
    <property type="entry name" value="Acyl-CoA dehydrogenase NM domain-like"/>
    <property type="match status" value="1"/>
</dbReference>
<dbReference type="AlphaFoldDB" id="A0A6N7KTK7"/>
<evidence type="ECO:0000313" key="9">
    <source>
        <dbReference type="EMBL" id="MQS14916.1"/>
    </source>
</evidence>
<dbReference type="GO" id="GO:0050660">
    <property type="term" value="F:flavin adenine dinucleotide binding"/>
    <property type="evidence" value="ECO:0007669"/>
    <property type="project" value="InterPro"/>
</dbReference>
<dbReference type="InterPro" id="IPR006089">
    <property type="entry name" value="Acyl-CoA_DH_CS"/>
</dbReference>
<dbReference type="PIRSF" id="PIRSF016578">
    <property type="entry name" value="HsaA"/>
    <property type="match status" value="1"/>
</dbReference>
<dbReference type="PANTHER" id="PTHR43884:SF19">
    <property type="entry name" value="ACYL-COA DEHYDROGENASE FADE4-RELATED"/>
    <property type="match status" value="1"/>
</dbReference>
<evidence type="ECO:0000256" key="2">
    <source>
        <dbReference type="ARBA" id="ARBA00009347"/>
    </source>
</evidence>
<dbReference type="InterPro" id="IPR006091">
    <property type="entry name" value="Acyl-CoA_Oxase/DH_mid-dom"/>
</dbReference>
<dbReference type="InterPro" id="IPR013786">
    <property type="entry name" value="AcylCoA_DH/ox_N"/>
</dbReference>
<dbReference type="GO" id="GO:0003995">
    <property type="term" value="F:acyl-CoA dehydrogenase activity"/>
    <property type="evidence" value="ECO:0007669"/>
    <property type="project" value="InterPro"/>
</dbReference>
<dbReference type="Pfam" id="PF02770">
    <property type="entry name" value="Acyl-CoA_dh_M"/>
    <property type="match status" value="1"/>
</dbReference>
<dbReference type="CDD" id="cd00567">
    <property type="entry name" value="ACAD"/>
    <property type="match status" value="1"/>
</dbReference>
<comment type="similarity">
    <text evidence="2 5">Belongs to the acyl-CoA dehydrogenase family.</text>
</comment>
<dbReference type="Gene3D" id="1.10.540.10">
    <property type="entry name" value="Acyl-CoA dehydrogenase/oxidase, N-terminal domain"/>
    <property type="match status" value="1"/>
</dbReference>
<feature type="domain" description="Acyl-CoA dehydrogenase/oxidase N-terminal" evidence="8">
    <location>
        <begin position="7"/>
        <end position="109"/>
    </location>
</feature>
<dbReference type="Pfam" id="PF00441">
    <property type="entry name" value="Acyl-CoA_dh_1"/>
    <property type="match status" value="1"/>
</dbReference>
<keyword evidence="10" id="KW-1185">Reference proteome</keyword>
<dbReference type="GO" id="GO:0005886">
    <property type="term" value="C:plasma membrane"/>
    <property type="evidence" value="ECO:0007669"/>
    <property type="project" value="TreeGrafter"/>
</dbReference>
<dbReference type="InterPro" id="IPR009075">
    <property type="entry name" value="AcylCo_DH/oxidase_C"/>
</dbReference>
<name>A0A6N7KTK7_9ACTN</name>
<gene>
    <name evidence="9" type="ORF">F7Q99_22295</name>
</gene>
<evidence type="ECO:0000313" key="10">
    <source>
        <dbReference type="Proteomes" id="UP000450000"/>
    </source>
</evidence>
<evidence type="ECO:0000256" key="1">
    <source>
        <dbReference type="ARBA" id="ARBA00001974"/>
    </source>
</evidence>
<protein>
    <submittedName>
        <fullName evidence="9">Acyl-CoA dehydrogenase</fullName>
    </submittedName>
</protein>
<comment type="caution">
    <text evidence="9">The sequence shown here is derived from an EMBL/GenBank/DDBJ whole genome shotgun (WGS) entry which is preliminary data.</text>
</comment>
<dbReference type="PANTHER" id="PTHR43884">
    <property type="entry name" value="ACYL-COA DEHYDROGENASE"/>
    <property type="match status" value="1"/>
</dbReference>
<keyword evidence="4 5" id="KW-0274">FAD</keyword>
<dbReference type="InterPro" id="IPR046373">
    <property type="entry name" value="Acyl-CoA_Oxase/DH_mid-dom_sf"/>
</dbReference>
<dbReference type="RefSeq" id="WP_153464160.1">
    <property type="nucleotide sequence ID" value="NZ_WBOF01000001.1"/>
</dbReference>
<organism evidence="9 10">
    <name type="scientific">Streptomyces kaniharaensis</name>
    <dbReference type="NCBI Taxonomy" id="212423"/>
    <lineage>
        <taxon>Bacteria</taxon>
        <taxon>Bacillati</taxon>
        <taxon>Actinomycetota</taxon>
        <taxon>Actinomycetes</taxon>
        <taxon>Kitasatosporales</taxon>
        <taxon>Streptomycetaceae</taxon>
        <taxon>Streptomyces</taxon>
    </lineage>
</organism>
<comment type="cofactor">
    <cofactor evidence="1 5">
        <name>FAD</name>
        <dbReference type="ChEBI" id="CHEBI:57692"/>
    </cofactor>
</comment>
<proteinExistence type="inferred from homology"/>
<dbReference type="OrthoDB" id="3504175at2"/>
<evidence type="ECO:0000259" key="7">
    <source>
        <dbReference type="Pfam" id="PF02770"/>
    </source>
</evidence>
<dbReference type="Pfam" id="PF02771">
    <property type="entry name" value="Acyl-CoA_dh_N"/>
    <property type="match status" value="1"/>
</dbReference>
<dbReference type="Proteomes" id="UP000450000">
    <property type="component" value="Unassembled WGS sequence"/>
</dbReference>
<dbReference type="Gene3D" id="2.40.110.10">
    <property type="entry name" value="Butyryl-CoA Dehydrogenase, subunit A, domain 2"/>
    <property type="match status" value="1"/>
</dbReference>
<dbReference type="SUPFAM" id="SSF47203">
    <property type="entry name" value="Acyl-CoA dehydrogenase C-terminal domain-like"/>
    <property type="match status" value="1"/>
</dbReference>
<keyword evidence="3 5" id="KW-0285">Flavoprotein</keyword>
<dbReference type="Gene3D" id="1.20.140.10">
    <property type="entry name" value="Butyryl-CoA Dehydrogenase, subunit A, domain 3"/>
    <property type="match status" value="1"/>
</dbReference>
<evidence type="ECO:0000259" key="6">
    <source>
        <dbReference type="Pfam" id="PF00441"/>
    </source>
</evidence>
<sequence length="386" mass="42121">MNQAERLRTVEDFVRQELIGQETALDSLADAPLPLYKSFMDTGLANWWLPEQYGGQAVSLEDSVRMVSALSYGDAGAAFSLFMTVLATSMVNLYGSPELKQKYLPGLVAHPGFCATLGSEHEAGSELGRMTTTVRREGDELVLDGKKAFSTNTGFARFVVVIARSADDPGDYLAIVVPRDTPGLVVEKRWDVIGVRSSATYEVSLRNCRVPADHALKGNGLRLLEIGLNASRILIATTALGIARRVRDLCMDYAATKQVKGAPLEDNAVFAGRLGQFEMQIEVMTRQCLAAAREWDEIAARPDAAQEFYRRGTLKSALAAKMFCGQTGFQIAAAASEMFGGMGYTHDSIIGKLLRDVRYVSIIEGGDDVLRELVYNRYVLPAANRG</sequence>
<accession>A0A6N7KTK7</accession>
<keyword evidence="5" id="KW-0560">Oxidoreductase</keyword>
<dbReference type="InterPro" id="IPR009100">
    <property type="entry name" value="AcylCoA_DH/oxidase_NM_dom_sf"/>
</dbReference>
<feature type="domain" description="Acyl-CoA dehydrogenase/oxidase C-terminal" evidence="6">
    <location>
        <begin position="218"/>
        <end position="377"/>
    </location>
</feature>
<dbReference type="InterPro" id="IPR036250">
    <property type="entry name" value="AcylCo_DH-like_C"/>
</dbReference>
<dbReference type="PROSITE" id="PS00073">
    <property type="entry name" value="ACYL_COA_DH_2"/>
    <property type="match status" value="1"/>
</dbReference>